<evidence type="ECO:0000256" key="2">
    <source>
        <dbReference type="ARBA" id="ARBA00005745"/>
    </source>
</evidence>
<evidence type="ECO:0000313" key="10">
    <source>
        <dbReference type="EMBL" id="CCO08868.1"/>
    </source>
</evidence>
<dbReference type="eggNOG" id="COG1459">
    <property type="taxonomic scope" value="Bacteria"/>
</dbReference>
<comment type="similarity">
    <text evidence="2">Belongs to the GSP F family.</text>
</comment>
<keyword evidence="5 8" id="KW-0812">Transmembrane</keyword>
<dbReference type="InterPro" id="IPR003004">
    <property type="entry name" value="GspF/PilC"/>
</dbReference>
<dbReference type="GO" id="GO:0005886">
    <property type="term" value="C:plasma membrane"/>
    <property type="evidence" value="ECO:0007669"/>
    <property type="project" value="UniProtKB-SubCell"/>
</dbReference>
<proteinExistence type="inferred from homology"/>
<dbReference type="EMBL" id="CAOS01000013">
    <property type="protein sequence ID" value="CCO08868.1"/>
    <property type="molecule type" value="Genomic_DNA"/>
</dbReference>
<sequence length="403" mass="43867">MPILFKYKAKKITGRTVRGRITAAGKYEAIQILRQQRLFITEINAITPHQPFLSGFVAPKVSLKELALFCRQFATLTAAGIPVIQGLSILLAQAENKRLQHALAGVIDNLQAGQSLSQSLACQPRLFPPVVIHMTEAGEISGSLDDALTRLADYLEKYHDLSEKYKSALAYPAFILLLALAVVGLMVVFVLPAFTRVLQDLQAPVPAATAFVMKTGELLRHRWYVGLSAGLFAVVLGKIFVSGPGGQQLKEKLILKVPVYGSLVKKINLLRLCRTLAVLLSSGIPLLRCLHVLQNSAPNSAFNRAVRLAADGLQEGQGLAFSLQQSGLWPPLAVRMIQVGEETGELPLMLDKVAGFYEKEIYQTLNRLTALTEPILICLVGGLVSLLMLSVLLPVFSIMDALP</sequence>
<dbReference type="PANTHER" id="PTHR30012:SF0">
    <property type="entry name" value="TYPE II SECRETION SYSTEM PROTEIN F-RELATED"/>
    <property type="match status" value="1"/>
</dbReference>
<evidence type="ECO:0000256" key="6">
    <source>
        <dbReference type="ARBA" id="ARBA00022989"/>
    </source>
</evidence>
<evidence type="ECO:0000256" key="3">
    <source>
        <dbReference type="ARBA" id="ARBA00022475"/>
    </source>
</evidence>
<dbReference type="AlphaFoldDB" id="K8EB71"/>
<feature type="transmembrane region" description="Helical" evidence="8">
    <location>
        <begin position="375"/>
        <end position="399"/>
    </location>
</feature>
<dbReference type="STRING" id="1121428.DESHY_60040"/>
<dbReference type="Proteomes" id="UP000009315">
    <property type="component" value="Unassembled WGS sequence"/>
</dbReference>
<evidence type="ECO:0000259" key="9">
    <source>
        <dbReference type="Pfam" id="PF00482"/>
    </source>
</evidence>
<feature type="transmembrane region" description="Helical" evidence="8">
    <location>
        <begin position="169"/>
        <end position="194"/>
    </location>
</feature>
<comment type="subcellular location">
    <subcellularLocation>
        <location evidence="1">Cell inner membrane</location>
        <topology evidence="1">Multi-pass membrane protein</topology>
    </subcellularLocation>
</comment>
<keyword evidence="4" id="KW-0997">Cell inner membrane</keyword>
<gene>
    <name evidence="10" type="ORF">DESHY_60040</name>
</gene>
<feature type="domain" description="Type II secretion system protein GspF" evidence="9">
    <location>
        <begin position="273"/>
        <end position="394"/>
    </location>
</feature>
<dbReference type="RefSeq" id="WP_008412533.1">
    <property type="nucleotide sequence ID" value="NZ_CAOS01000013.1"/>
</dbReference>
<name>K8EB71_9FIRM</name>
<evidence type="ECO:0000256" key="7">
    <source>
        <dbReference type="ARBA" id="ARBA00023136"/>
    </source>
</evidence>
<accession>K8EB71</accession>
<keyword evidence="6 8" id="KW-1133">Transmembrane helix</keyword>
<dbReference type="Gene3D" id="1.20.81.30">
    <property type="entry name" value="Type II secretion system (T2SS), domain F"/>
    <property type="match status" value="2"/>
</dbReference>
<keyword evidence="11" id="KW-1185">Reference proteome</keyword>
<dbReference type="InterPro" id="IPR042094">
    <property type="entry name" value="T2SS_GspF_sf"/>
</dbReference>
<dbReference type="FunFam" id="1.20.81.30:FF:000001">
    <property type="entry name" value="Type II secretion system protein F"/>
    <property type="match status" value="2"/>
</dbReference>
<keyword evidence="3" id="KW-1003">Cell membrane</keyword>
<evidence type="ECO:0000256" key="4">
    <source>
        <dbReference type="ARBA" id="ARBA00022519"/>
    </source>
</evidence>
<keyword evidence="7 8" id="KW-0472">Membrane</keyword>
<evidence type="ECO:0000313" key="11">
    <source>
        <dbReference type="Proteomes" id="UP000009315"/>
    </source>
</evidence>
<dbReference type="PRINTS" id="PR00812">
    <property type="entry name" value="BCTERIALGSPF"/>
</dbReference>
<organism evidence="10 11">
    <name type="scientific">Desulforamulus hydrothermalis Lam5 = DSM 18033</name>
    <dbReference type="NCBI Taxonomy" id="1121428"/>
    <lineage>
        <taxon>Bacteria</taxon>
        <taxon>Bacillati</taxon>
        <taxon>Bacillota</taxon>
        <taxon>Clostridia</taxon>
        <taxon>Eubacteriales</taxon>
        <taxon>Peptococcaceae</taxon>
        <taxon>Desulforamulus</taxon>
    </lineage>
</organism>
<dbReference type="InterPro" id="IPR018076">
    <property type="entry name" value="T2SS_GspF_dom"/>
</dbReference>
<evidence type="ECO:0000256" key="1">
    <source>
        <dbReference type="ARBA" id="ARBA00004429"/>
    </source>
</evidence>
<dbReference type="PANTHER" id="PTHR30012">
    <property type="entry name" value="GENERAL SECRETION PATHWAY PROTEIN"/>
    <property type="match status" value="1"/>
</dbReference>
<protein>
    <submittedName>
        <fullName evidence="10">Type II secretion system protein</fullName>
    </submittedName>
</protein>
<feature type="transmembrane region" description="Helical" evidence="8">
    <location>
        <begin position="223"/>
        <end position="241"/>
    </location>
</feature>
<comment type="caution">
    <text evidence="10">The sequence shown here is derived from an EMBL/GenBank/DDBJ whole genome shotgun (WGS) entry which is preliminary data.</text>
</comment>
<feature type="domain" description="Type II secretion system protein GspF" evidence="9">
    <location>
        <begin position="69"/>
        <end position="192"/>
    </location>
</feature>
<dbReference type="Pfam" id="PF00482">
    <property type="entry name" value="T2SSF"/>
    <property type="match status" value="2"/>
</dbReference>
<evidence type="ECO:0000256" key="8">
    <source>
        <dbReference type="SAM" id="Phobius"/>
    </source>
</evidence>
<evidence type="ECO:0000256" key="5">
    <source>
        <dbReference type="ARBA" id="ARBA00022692"/>
    </source>
</evidence>
<reference evidence="10 11" key="1">
    <citation type="journal article" date="2013" name="Genome Announc.">
        <title>Genome Sequence of the Sulfate-Reducing Bacterium Desulfotomaculum hydrothermale Lam5(T).</title>
        <authorList>
            <person name="Amin O."/>
            <person name="Fardeau M.L."/>
            <person name="Valette O."/>
            <person name="Hirschler-Rea A."/>
            <person name="Barbe V."/>
            <person name="Medigue C."/>
            <person name="Vacherie B."/>
            <person name="Ollivier B."/>
            <person name="Bertin P.N."/>
            <person name="Dolla A."/>
        </authorList>
    </citation>
    <scope>NUCLEOTIDE SEQUENCE [LARGE SCALE GENOMIC DNA]</scope>
    <source>
        <strain evidence="11">Lam5 / DSM 18033</strain>
    </source>
</reference>